<dbReference type="SUPFAM" id="SSF53098">
    <property type="entry name" value="Ribonuclease H-like"/>
    <property type="match status" value="1"/>
</dbReference>
<dbReference type="AlphaFoldDB" id="A0A4U9D0A4"/>
<organism evidence="1 2">
    <name type="scientific">Raoultella terrigena</name>
    <name type="common">Klebsiella terrigena</name>
    <dbReference type="NCBI Taxonomy" id="577"/>
    <lineage>
        <taxon>Bacteria</taxon>
        <taxon>Pseudomonadati</taxon>
        <taxon>Pseudomonadota</taxon>
        <taxon>Gammaproteobacteria</taxon>
        <taxon>Enterobacterales</taxon>
        <taxon>Enterobacteriaceae</taxon>
        <taxon>Klebsiella/Raoultella group</taxon>
        <taxon>Raoultella</taxon>
    </lineage>
</organism>
<name>A0A4U9D0A4_RAOTE</name>
<dbReference type="InterPro" id="IPR012337">
    <property type="entry name" value="RNaseH-like_sf"/>
</dbReference>
<sequence>MSENVQLNGLCDRFRGFYPVVIDVETAGFNAKTDALLEDRCHYLENG</sequence>
<dbReference type="EMBL" id="CABDVU010000001">
    <property type="protein sequence ID" value="VTN09478.1"/>
    <property type="molecule type" value="Genomic_DNA"/>
</dbReference>
<dbReference type="Proteomes" id="UP000339249">
    <property type="component" value="Unassembled WGS sequence"/>
</dbReference>
<dbReference type="EC" id="3.1.13.-" evidence="1"/>
<proteinExistence type="predicted"/>
<reference evidence="1 2" key="1">
    <citation type="submission" date="2019-04" db="EMBL/GenBank/DDBJ databases">
        <authorList>
            <consortium name="Pathogen Informatics"/>
        </authorList>
    </citation>
    <scope>NUCLEOTIDE SEQUENCE [LARGE SCALE GENOMIC DNA]</scope>
    <source>
        <strain evidence="1 2">NCTC9185</strain>
    </source>
</reference>
<accession>A0A4U9D0A4</accession>
<evidence type="ECO:0000313" key="2">
    <source>
        <dbReference type="Proteomes" id="UP000339249"/>
    </source>
</evidence>
<keyword evidence="1" id="KW-0378">Hydrolase</keyword>
<protein>
    <submittedName>
        <fullName evidence="1">Ribonuclease T</fullName>
        <ecNumber evidence="1">3.1.13.-</ecNumber>
    </submittedName>
</protein>
<gene>
    <name evidence="1" type="primary">rnt_1</name>
    <name evidence="1" type="ORF">NCTC9185_01363</name>
</gene>
<evidence type="ECO:0000313" key="1">
    <source>
        <dbReference type="EMBL" id="VTN09478.1"/>
    </source>
</evidence>
<dbReference type="GO" id="GO:0016787">
    <property type="term" value="F:hydrolase activity"/>
    <property type="evidence" value="ECO:0007669"/>
    <property type="project" value="UniProtKB-KW"/>
</dbReference>